<dbReference type="SMART" id="SM01007">
    <property type="entry name" value="Aldolase_II"/>
    <property type="match status" value="1"/>
</dbReference>
<dbReference type="PANTHER" id="PTHR43570:SF16">
    <property type="entry name" value="ALDEHYDE DEHYDROGENASE TYPE III, ISOFORM Q"/>
    <property type="match status" value="1"/>
</dbReference>
<dbReference type="Gene3D" id="3.40.605.10">
    <property type="entry name" value="Aldehyde Dehydrogenase, Chain A, domain 1"/>
    <property type="match status" value="1"/>
</dbReference>
<proteinExistence type="inferred from homology"/>
<dbReference type="InterPro" id="IPR016161">
    <property type="entry name" value="Ald_DH/histidinol_DH"/>
</dbReference>
<evidence type="ECO:0000256" key="5">
    <source>
        <dbReference type="RuleBase" id="RU003345"/>
    </source>
</evidence>
<dbReference type="InterPro" id="IPR001303">
    <property type="entry name" value="Aldolase_II/adducin_N"/>
</dbReference>
<dbReference type="InterPro" id="IPR016163">
    <property type="entry name" value="Ald_DH_C"/>
</dbReference>
<dbReference type="Pfam" id="PF00171">
    <property type="entry name" value="Aldedh"/>
    <property type="match status" value="1"/>
</dbReference>
<gene>
    <name evidence="7" type="ORF">DW099_01075</name>
</gene>
<reference evidence="7 8" key="1">
    <citation type="submission" date="2018-08" db="EMBL/GenBank/DDBJ databases">
        <title>A genome reference for cultivated species of the human gut microbiota.</title>
        <authorList>
            <person name="Zou Y."/>
            <person name="Xue W."/>
            <person name="Luo G."/>
        </authorList>
    </citation>
    <scope>NUCLEOTIDE SEQUENCE [LARGE SCALE GENOMIC DNA]</scope>
    <source>
        <strain evidence="7 8">AM07-24</strain>
    </source>
</reference>
<dbReference type="PROSITE" id="PS00687">
    <property type="entry name" value="ALDEHYDE_DEHYDR_GLU"/>
    <property type="match status" value="1"/>
</dbReference>
<name>A0A415E5Z0_9FIRM</name>
<dbReference type="InterPro" id="IPR016160">
    <property type="entry name" value="Ald_DH_CS_CYS"/>
</dbReference>
<dbReference type="OrthoDB" id="9762913at2"/>
<dbReference type="Gene3D" id="3.40.225.10">
    <property type="entry name" value="Class II aldolase/adducin N-terminal domain"/>
    <property type="match status" value="1"/>
</dbReference>
<dbReference type="FunFam" id="3.40.309.10:FF:000003">
    <property type="entry name" value="Aldehyde dehydrogenase"/>
    <property type="match status" value="1"/>
</dbReference>
<dbReference type="InterPro" id="IPR036409">
    <property type="entry name" value="Aldolase_II/adducin_N_sf"/>
</dbReference>
<dbReference type="PANTHER" id="PTHR43570">
    <property type="entry name" value="ALDEHYDE DEHYDROGENASE"/>
    <property type="match status" value="1"/>
</dbReference>
<dbReference type="SUPFAM" id="SSF53720">
    <property type="entry name" value="ALDH-like"/>
    <property type="match status" value="1"/>
</dbReference>
<evidence type="ECO:0000256" key="1">
    <source>
        <dbReference type="ARBA" id="ARBA00009986"/>
    </source>
</evidence>
<protein>
    <submittedName>
        <fullName evidence="7">Aldehyde dehydrogenase family protein</fullName>
    </submittedName>
</protein>
<dbReference type="Proteomes" id="UP000284841">
    <property type="component" value="Unassembled WGS sequence"/>
</dbReference>
<dbReference type="EMBL" id="QRMS01000001">
    <property type="protein sequence ID" value="RHJ89197.1"/>
    <property type="molecule type" value="Genomic_DNA"/>
</dbReference>
<dbReference type="GO" id="GO:0005737">
    <property type="term" value="C:cytoplasm"/>
    <property type="evidence" value="ECO:0007669"/>
    <property type="project" value="TreeGrafter"/>
</dbReference>
<dbReference type="CDD" id="cd07136">
    <property type="entry name" value="ALDH_YwdH-P39616"/>
    <property type="match status" value="1"/>
</dbReference>
<sequence length="652" mass="73100">MHKMNEMEMREKLVDYGKRLVAAGLVQGTWGNLSMRLSEETMLVTPSGLDYNRLSPADMVKVDVRSLEHEGEHKPTSEKGLHAGIYQRRPEIGAVIHTHSKYASVFAAAGRSVPVVQPELKRIFGSQVPLAKYGLPGTKTLKKHTIEALGDNNGCIMTAHGMICCGRTMEEAFDHCLKLEDCCRQYIEEGYERDEQIMDIKEILERQRSFFAEGVTKDLSYRRSALLKLRNEVKRHENEIFDALYKDLGKSAYEVYETEIGLVYSEITYMLKHLDRLARPKRVATPLSNFPSKSLIYREPYGSVLIMSPWNYPFQLTLVPLAGALAAGNCAVVKPSAYSPAVSHIIAKIISETFSECYVHTVTGGREANQNLLSQKFDYIFFTGGKAVGRQVMEAAAKHLSPVTLELGGKSPCIVDESANIPLAARRIVWGKFLNCGQTCVAPDYILVHESVKSKLLAALVKNIEALYGEDPVNSKDYSKIVNEKHFDRLTALIEGEDLYYSGGIDRDRLKMGPVIIDEASWDSKAMGEEIFGPILPMIEFDDLRRVKKELEGRPKPLALYLFTRSKASMKYVTKNISFGGGCINDTIMHLATSNMPFGGVGDSGMGNYHGSYSFRTFTHEKSVLNKSNLIDVPLRYPPYGRDTKWLRLFLK</sequence>
<keyword evidence="3" id="KW-0520">NAD</keyword>
<dbReference type="InterPro" id="IPR016162">
    <property type="entry name" value="Ald_DH_N"/>
</dbReference>
<dbReference type="STRING" id="1776384.GCA_900086585_02491"/>
<dbReference type="Gene3D" id="3.40.309.10">
    <property type="entry name" value="Aldehyde Dehydrogenase, Chain A, domain 2"/>
    <property type="match status" value="1"/>
</dbReference>
<evidence type="ECO:0000256" key="4">
    <source>
        <dbReference type="PROSITE-ProRule" id="PRU10007"/>
    </source>
</evidence>
<dbReference type="PROSITE" id="PS00070">
    <property type="entry name" value="ALDEHYDE_DEHYDR_CYS"/>
    <property type="match status" value="1"/>
</dbReference>
<feature type="active site" evidence="4">
    <location>
        <position position="406"/>
    </location>
</feature>
<dbReference type="FunFam" id="3.40.605.10:FF:000004">
    <property type="entry name" value="Aldehyde dehydrogenase"/>
    <property type="match status" value="1"/>
</dbReference>
<dbReference type="SUPFAM" id="SSF53639">
    <property type="entry name" value="AraD/HMP-PK domain-like"/>
    <property type="match status" value="1"/>
</dbReference>
<evidence type="ECO:0000256" key="3">
    <source>
        <dbReference type="ARBA" id="ARBA00023027"/>
    </source>
</evidence>
<dbReference type="GO" id="GO:0006081">
    <property type="term" value="P:aldehyde metabolic process"/>
    <property type="evidence" value="ECO:0007669"/>
    <property type="project" value="InterPro"/>
</dbReference>
<evidence type="ECO:0000256" key="2">
    <source>
        <dbReference type="ARBA" id="ARBA00023002"/>
    </source>
</evidence>
<dbReference type="AlphaFoldDB" id="A0A415E5Z0"/>
<dbReference type="InterPro" id="IPR015590">
    <property type="entry name" value="Aldehyde_DH_dom"/>
</dbReference>
<dbReference type="GO" id="GO:0004029">
    <property type="term" value="F:aldehyde dehydrogenase (NAD+) activity"/>
    <property type="evidence" value="ECO:0007669"/>
    <property type="project" value="TreeGrafter"/>
</dbReference>
<keyword evidence="8" id="KW-1185">Reference proteome</keyword>
<feature type="domain" description="Class II aldolase/adducin N-terminal" evidence="6">
    <location>
        <begin position="11"/>
        <end position="187"/>
    </location>
</feature>
<dbReference type="InterPro" id="IPR012394">
    <property type="entry name" value="Aldehyde_DH_NAD(P)"/>
</dbReference>
<organism evidence="7 8">
    <name type="scientific">Emergencia timonensis</name>
    <dbReference type="NCBI Taxonomy" id="1776384"/>
    <lineage>
        <taxon>Bacteria</taxon>
        <taxon>Bacillati</taxon>
        <taxon>Bacillota</taxon>
        <taxon>Clostridia</taxon>
        <taxon>Peptostreptococcales</taxon>
        <taxon>Anaerovoracaceae</taxon>
        <taxon>Emergencia</taxon>
    </lineage>
</organism>
<evidence type="ECO:0000313" key="8">
    <source>
        <dbReference type="Proteomes" id="UP000284841"/>
    </source>
</evidence>
<comment type="caution">
    <text evidence="7">The sequence shown here is derived from an EMBL/GenBank/DDBJ whole genome shotgun (WGS) entry which is preliminary data.</text>
</comment>
<dbReference type="Pfam" id="PF00596">
    <property type="entry name" value="Aldolase_II"/>
    <property type="match status" value="1"/>
</dbReference>
<evidence type="ECO:0000313" key="7">
    <source>
        <dbReference type="EMBL" id="RHJ89197.1"/>
    </source>
</evidence>
<comment type="similarity">
    <text evidence="1 5">Belongs to the aldehyde dehydrogenase family.</text>
</comment>
<evidence type="ECO:0000259" key="6">
    <source>
        <dbReference type="SMART" id="SM01007"/>
    </source>
</evidence>
<accession>A0A415E5Z0</accession>
<keyword evidence="2 5" id="KW-0560">Oxidoreductase</keyword>
<dbReference type="InterPro" id="IPR029510">
    <property type="entry name" value="Ald_DH_CS_GLU"/>
</dbReference>